<dbReference type="Proteomes" id="UP000318313">
    <property type="component" value="Chromosome"/>
</dbReference>
<sequence length="101" mass="11647">MDIDIQKELAGKNPARVAPQIRRNVKIQKQRVQMHLIMTLFFLALASARLIFSWVPLWVQLFALIALPFTALGIYGDGRLLKYQQQKLKLIEEILNSRAES</sequence>
<feature type="transmembrane region" description="Helical" evidence="1">
    <location>
        <begin position="32"/>
        <end position="52"/>
    </location>
</feature>
<dbReference type="EMBL" id="CP037452">
    <property type="protein sequence ID" value="QDV50011.1"/>
    <property type="molecule type" value="Genomic_DNA"/>
</dbReference>
<accession>A0A518IA70</accession>
<evidence type="ECO:0000313" key="3">
    <source>
        <dbReference type="Proteomes" id="UP000318313"/>
    </source>
</evidence>
<keyword evidence="1" id="KW-1133">Transmembrane helix</keyword>
<dbReference type="RefSeq" id="WP_145308200.1">
    <property type="nucleotide sequence ID" value="NZ_CP037452.1"/>
</dbReference>
<keyword evidence="1" id="KW-0812">Transmembrane</keyword>
<evidence type="ECO:0000256" key="1">
    <source>
        <dbReference type="SAM" id="Phobius"/>
    </source>
</evidence>
<reference evidence="2 3" key="1">
    <citation type="submission" date="2019-03" db="EMBL/GenBank/DDBJ databases">
        <title>Deep-cultivation of Planctomycetes and their phenomic and genomic characterization uncovers novel biology.</title>
        <authorList>
            <person name="Wiegand S."/>
            <person name="Jogler M."/>
            <person name="Boedeker C."/>
            <person name="Pinto D."/>
            <person name="Vollmers J."/>
            <person name="Rivas-Marin E."/>
            <person name="Kohn T."/>
            <person name="Peeters S.H."/>
            <person name="Heuer A."/>
            <person name="Rast P."/>
            <person name="Oberbeckmann S."/>
            <person name="Bunk B."/>
            <person name="Jeske O."/>
            <person name="Meyerdierks A."/>
            <person name="Storesund J.E."/>
            <person name="Kallscheuer N."/>
            <person name="Luecker S."/>
            <person name="Lage O.M."/>
            <person name="Pohl T."/>
            <person name="Merkel B.J."/>
            <person name="Hornburger P."/>
            <person name="Mueller R.-W."/>
            <person name="Bruemmer F."/>
            <person name="Labrenz M."/>
            <person name="Spormann A.M."/>
            <person name="Op den Camp H."/>
            <person name="Overmann J."/>
            <person name="Amann R."/>
            <person name="Jetten M.S.M."/>
            <person name="Mascher T."/>
            <person name="Medema M.H."/>
            <person name="Devos D.P."/>
            <person name="Kaster A.-K."/>
            <person name="Ovreas L."/>
            <person name="Rohde M."/>
            <person name="Galperin M.Y."/>
            <person name="Jogler C."/>
        </authorList>
    </citation>
    <scope>NUCLEOTIDE SEQUENCE [LARGE SCALE GENOMIC DNA]</scope>
    <source>
        <strain evidence="2 3">Enr17</strain>
    </source>
</reference>
<protein>
    <submittedName>
        <fullName evidence="2">Uncharacterized protein</fullName>
    </submittedName>
</protein>
<keyword evidence="3" id="KW-1185">Reference proteome</keyword>
<name>A0A518IA70_9PLAN</name>
<keyword evidence="1" id="KW-0472">Membrane</keyword>
<evidence type="ECO:0000313" key="2">
    <source>
        <dbReference type="EMBL" id="QDV50011.1"/>
    </source>
</evidence>
<dbReference type="OrthoDB" id="279830at2"/>
<gene>
    <name evidence="2" type="ORF">Enr17x_20370</name>
</gene>
<dbReference type="KEGG" id="gfm:Enr17x_20370"/>
<proteinExistence type="predicted"/>
<organism evidence="2 3">
    <name type="scientific">Gimesia fumaroli</name>
    <dbReference type="NCBI Taxonomy" id="2527976"/>
    <lineage>
        <taxon>Bacteria</taxon>
        <taxon>Pseudomonadati</taxon>
        <taxon>Planctomycetota</taxon>
        <taxon>Planctomycetia</taxon>
        <taxon>Planctomycetales</taxon>
        <taxon>Planctomycetaceae</taxon>
        <taxon>Gimesia</taxon>
    </lineage>
</organism>
<feature type="transmembrane region" description="Helical" evidence="1">
    <location>
        <begin position="58"/>
        <end position="76"/>
    </location>
</feature>
<dbReference type="AlphaFoldDB" id="A0A518IA70"/>